<keyword evidence="1" id="KW-0812">Transmembrane</keyword>
<keyword evidence="1" id="KW-1133">Transmembrane helix</keyword>
<accession>A0A0C3DLS5</accession>
<name>A0A0C3DLS5_9AGAM</name>
<dbReference type="EMBL" id="KN822104">
    <property type="protein sequence ID" value="KIM57189.1"/>
    <property type="molecule type" value="Genomic_DNA"/>
</dbReference>
<feature type="transmembrane region" description="Helical" evidence="1">
    <location>
        <begin position="6"/>
        <end position="22"/>
    </location>
</feature>
<protein>
    <recommendedName>
        <fullName evidence="2">DUF6533 domain-containing protein</fullName>
    </recommendedName>
</protein>
<feature type="transmembrane region" description="Helical" evidence="1">
    <location>
        <begin position="171"/>
        <end position="190"/>
    </location>
</feature>
<evidence type="ECO:0000313" key="3">
    <source>
        <dbReference type="EMBL" id="KIM57189.1"/>
    </source>
</evidence>
<keyword evidence="4" id="KW-1185">Reference proteome</keyword>
<evidence type="ECO:0000256" key="1">
    <source>
        <dbReference type="SAM" id="Phobius"/>
    </source>
</evidence>
<organism evidence="3 4">
    <name type="scientific">Scleroderma citrinum Foug A</name>
    <dbReference type="NCBI Taxonomy" id="1036808"/>
    <lineage>
        <taxon>Eukaryota</taxon>
        <taxon>Fungi</taxon>
        <taxon>Dikarya</taxon>
        <taxon>Basidiomycota</taxon>
        <taxon>Agaricomycotina</taxon>
        <taxon>Agaricomycetes</taxon>
        <taxon>Agaricomycetidae</taxon>
        <taxon>Boletales</taxon>
        <taxon>Sclerodermatineae</taxon>
        <taxon>Sclerodermataceae</taxon>
        <taxon>Scleroderma</taxon>
    </lineage>
</organism>
<sequence>MSGRDVGRSFIAAVFTFLLYDYTLTIGREIDLFWKRSWRSWTFFLFIANRYITLFGHVPSLVYLFWSPQSYFSRCTTLCNIIQAEIFVIQIVGGVIMTIRVYALHRNSRRVLIFLVTLILAAGVIGCWSLFSPQFNSSASKAPVPLQNSTANVDCLARAFSFSSDQARSVAITWTGQLVFDIAVFLLTLVQTLRNQRPGRRSIIDVILFDGCLYFAVVCCGVIANIIALLVSFSDILTSSIQPGSDSATFYQWPLG</sequence>
<evidence type="ECO:0000313" key="4">
    <source>
        <dbReference type="Proteomes" id="UP000053989"/>
    </source>
</evidence>
<dbReference type="InterPro" id="IPR045340">
    <property type="entry name" value="DUF6533"/>
</dbReference>
<evidence type="ECO:0000259" key="2">
    <source>
        <dbReference type="Pfam" id="PF20151"/>
    </source>
</evidence>
<dbReference type="Proteomes" id="UP000053989">
    <property type="component" value="Unassembled WGS sequence"/>
</dbReference>
<gene>
    <name evidence="3" type="ORF">SCLCIDRAFT_1219628</name>
</gene>
<reference evidence="4" key="2">
    <citation type="submission" date="2015-01" db="EMBL/GenBank/DDBJ databases">
        <title>Evolutionary Origins and Diversification of the Mycorrhizal Mutualists.</title>
        <authorList>
            <consortium name="DOE Joint Genome Institute"/>
            <consortium name="Mycorrhizal Genomics Consortium"/>
            <person name="Kohler A."/>
            <person name="Kuo A."/>
            <person name="Nagy L.G."/>
            <person name="Floudas D."/>
            <person name="Copeland A."/>
            <person name="Barry K.W."/>
            <person name="Cichocki N."/>
            <person name="Veneault-Fourrey C."/>
            <person name="LaButti K."/>
            <person name="Lindquist E.A."/>
            <person name="Lipzen A."/>
            <person name="Lundell T."/>
            <person name="Morin E."/>
            <person name="Murat C."/>
            <person name="Riley R."/>
            <person name="Ohm R."/>
            <person name="Sun H."/>
            <person name="Tunlid A."/>
            <person name="Henrissat B."/>
            <person name="Grigoriev I.V."/>
            <person name="Hibbett D.S."/>
            <person name="Martin F."/>
        </authorList>
    </citation>
    <scope>NUCLEOTIDE SEQUENCE [LARGE SCALE GENOMIC DNA]</scope>
    <source>
        <strain evidence="4">Foug A</strain>
    </source>
</reference>
<dbReference type="Pfam" id="PF20151">
    <property type="entry name" value="DUF6533"/>
    <property type="match status" value="1"/>
</dbReference>
<keyword evidence="1" id="KW-0472">Membrane</keyword>
<dbReference type="OrthoDB" id="2686513at2759"/>
<feature type="domain" description="DUF6533" evidence="2">
    <location>
        <begin position="10"/>
        <end position="55"/>
    </location>
</feature>
<feature type="transmembrane region" description="Helical" evidence="1">
    <location>
        <begin position="211"/>
        <end position="233"/>
    </location>
</feature>
<dbReference type="HOGENOM" id="CLU_035509_7_3_1"/>
<dbReference type="AlphaFoldDB" id="A0A0C3DLS5"/>
<feature type="transmembrane region" description="Helical" evidence="1">
    <location>
        <begin position="111"/>
        <end position="131"/>
    </location>
</feature>
<dbReference type="InParanoid" id="A0A0C3DLS5"/>
<feature type="transmembrane region" description="Helical" evidence="1">
    <location>
        <begin position="43"/>
        <end position="66"/>
    </location>
</feature>
<proteinExistence type="predicted"/>
<feature type="transmembrane region" description="Helical" evidence="1">
    <location>
        <begin position="86"/>
        <end position="104"/>
    </location>
</feature>
<reference evidence="3 4" key="1">
    <citation type="submission" date="2014-04" db="EMBL/GenBank/DDBJ databases">
        <authorList>
            <consortium name="DOE Joint Genome Institute"/>
            <person name="Kuo A."/>
            <person name="Kohler A."/>
            <person name="Nagy L.G."/>
            <person name="Floudas D."/>
            <person name="Copeland A."/>
            <person name="Barry K.W."/>
            <person name="Cichocki N."/>
            <person name="Veneault-Fourrey C."/>
            <person name="LaButti K."/>
            <person name="Lindquist E.A."/>
            <person name="Lipzen A."/>
            <person name="Lundell T."/>
            <person name="Morin E."/>
            <person name="Murat C."/>
            <person name="Sun H."/>
            <person name="Tunlid A."/>
            <person name="Henrissat B."/>
            <person name="Grigoriev I.V."/>
            <person name="Hibbett D.S."/>
            <person name="Martin F."/>
            <person name="Nordberg H.P."/>
            <person name="Cantor M.N."/>
            <person name="Hua S.X."/>
        </authorList>
    </citation>
    <scope>NUCLEOTIDE SEQUENCE [LARGE SCALE GENOMIC DNA]</scope>
    <source>
        <strain evidence="3 4">Foug A</strain>
    </source>
</reference>